<organism evidence="2">
    <name type="scientific">marine sediment metagenome</name>
    <dbReference type="NCBI Taxonomy" id="412755"/>
    <lineage>
        <taxon>unclassified sequences</taxon>
        <taxon>metagenomes</taxon>
        <taxon>ecological metagenomes</taxon>
    </lineage>
</organism>
<name>X0ZV64_9ZZZZ</name>
<dbReference type="SUPFAM" id="SSF51430">
    <property type="entry name" value="NAD(P)-linked oxidoreductase"/>
    <property type="match status" value="1"/>
</dbReference>
<dbReference type="AlphaFoldDB" id="X0ZV64"/>
<dbReference type="Pfam" id="PF13187">
    <property type="entry name" value="Fer4_9"/>
    <property type="match status" value="1"/>
</dbReference>
<feature type="domain" description="4Fe-4S ferredoxin-type" evidence="1">
    <location>
        <begin position="131"/>
        <end position="193"/>
    </location>
</feature>
<comment type="caution">
    <text evidence="2">The sequence shown here is derived from an EMBL/GenBank/DDBJ whole genome shotgun (WGS) entry which is preliminary data.</text>
</comment>
<dbReference type="EMBL" id="BART01000536">
    <property type="protein sequence ID" value="GAG73354.1"/>
    <property type="molecule type" value="Genomic_DNA"/>
</dbReference>
<dbReference type="InterPro" id="IPR017896">
    <property type="entry name" value="4Fe4S_Fe-S-bd"/>
</dbReference>
<dbReference type="InterPro" id="IPR036812">
    <property type="entry name" value="NAD(P)_OxRdtase_dom_sf"/>
</dbReference>
<evidence type="ECO:0000313" key="2">
    <source>
        <dbReference type="EMBL" id="GAG73354.1"/>
    </source>
</evidence>
<gene>
    <name evidence="2" type="ORF">S01H4_02458</name>
</gene>
<protein>
    <recommendedName>
        <fullName evidence="1">4Fe-4S ferredoxin-type domain-containing protein</fullName>
    </recommendedName>
</protein>
<reference evidence="2" key="1">
    <citation type="journal article" date="2014" name="Front. Microbiol.">
        <title>High frequency of phylogenetically diverse reductive dehalogenase-homologous genes in deep subseafloor sedimentary metagenomes.</title>
        <authorList>
            <person name="Kawai M."/>
            <person name="Futagami T."/>
            <person name="Toyoda A."/>
            <person name="Takaki Y."/>
            <person name="Nishi S."/>
            <person name="Hori S."/>
            <person name="Arai W."/>
            <person name="Tsubouchi T."/>
            <person name="Morono Y."/>
            <person name="Uchiyama I."/>
            <person name="Ito T."/>
            <person name="Fujiyama A."/>
            <person name="Inagaki F."/>
            <person name="Takami H."/>
        </authorList>
    </citation>
    <scope>NUCLEOTIDE SEQUENCE</scope>
    <source>
        <strain evidence="2">Expedition CK06-06</strain>
    </source>
</reference>
<sequence>FIGVTAHTHEPEVIRAAIETKVYDVFLTGYNFKKDYQEDLKAAVAEAAEAGLGIVAMKTQAGVYWDKEKIDPINMKAALKWALNDPNIHTAIPGFTTFDQMELDLSVMEDLTLTTQETKDLRLETKTGGLYCQQCEQCLPQCKQGLPVPDLMRSYMYAHGYKNLQAAHELVTSFDLPDNPCGDCSDCVVSCAKEFNVKERITDITRLKNLPADFFV</sequence>
<accession>X0ZV64</accession>
<dbReference type="Gene3D" id="3.20.20.100">
    <property type="entry name" value="NADP-dependent oxidoreductase domain"/>
    <property type="match status" value="1"/>
</dbReference>
<feature type="non-terminal residue" evidence="2">
    <location>
        <position position="1"/>
    </location>
</feature>
<evidence type="ECO:0000259" key="1">
    <source>
        <dbReference type="Pfam" id="PF13187"/>
    </source>
</evidence>
<proteinExistence type="predicted"/>